<dbReference type="Gene3D" id="3.20.20.80">
    <property type="entry name" value="Glycosidases"/>
    <property type="match status" value="1"/>
</dbReference>
<dbReference type="Proteomes" id="UP000682733">
    <property type="component" value="Unassembled WGS sequence"/>
</dbReference>
<name>A0A8S2LQ44_9BILA</name>
<comment type="similarity">
    <text evidence="1">Belongs to the glycosyl hydrolase 35 family.</text>
</comment>
<accession>A0A8S2LQ44</accession>
<evidence type="ECO:0000259" key="2">
    <source>
        <dbReference type="Pfam" id="PF01301"/>
    </source>
</evidence>
<dbReference type="PANTHER" id="PTHR23421">
    <property type="entry name" value="BETA-GALACTOSIDASE RELATED"/>
    <property type="match status" value="1"/>
</dbReference>
<proteinExistence type="inferred from homology"/>
<protein>
    <recommendedName>
        <fullName evidence="2">Glycoside hydrolase 35 catalytic domain-containing protein</fullName>
    </recommendedName>
</protein>
<organism evidence="3 4">
    <name type="scientific">Didymodactylos carnosus</name>
    <dbReference type="NCBI Taxonomy" id="1234261"/>
    <lineage>
        <taxon>Eukaryota</taxon>
        <taxon>Metazoa</taxon>
        <taxon>Spiralia</taxon>
        <taxon>Gnathifera</taxon>
        <taxon>Rotifera</taxon>
        <taxon>Eurotatoria</taxon>
        <taxon>Bdelloidea</taxon>
        <taxon>Philodinida</taxon>
        <taxon>Philodinidae</taxon>
        <taxon>Didymodactylos</taxon>
    </lineage>
</organism>
<sequence>MFTENEGWFQQWGQAVAIRTTEDLAYSVAEWFAGGGAYHSYYMWHGGNNYGRTAASGITTMYADDTPLHAD</sequence>
<dbReference type="Pfam" id="PF01301">
    <property type="entry name" value="Glyco_hydro_35"/>
    <property type="match status" value="1"/>
</dbReference>
<gene>
    <name evidence="3" type="ORF">TMI583_LOCUS21149</name>
</gene>
<dbReference type="GO" id="GO:0005975">
    <property type="term" value="P:carbohydrate metabolic process"/>
    <property type="evidence" value="ECO:0007669"/>
    <property type="project" value="InterPro"/>
</dbReference>
<dbReference type="GO" id="GO:0004553">
    <property type="term" value="F:hydrolase activity, hydrolyzing O-glycosyl compounds"/>
    <property type="evidence" value="ECO:0007669"/>
    <property type="project" value="InterPro"/>
</dbReference>
<feature type="non-terminal residue" evidence="3">
    <location>
        <position position="71"/>
    </location>
</feature>
<dbReference type="InterPro" id="IPR001944">
    <property type="entry name" value="Glycoside_Hdrlase_35"/>
</dbReference>
<feature type="domain" description="Glycoside hydrolase 35 catalytic" evidence="2">
    <location>
        <begin position="5"/>
        <end position="69"/>
    </location>
</feature>
<evidence type="ECO:0000313" key="4">
    <source>
        <dbReference type="Proteomes" id="UP000682733"/>
    </source>
</evidence>
<evidence type="ECO:0000313" key="3">
    <source>
        <dbReference type="EMBL" id="CAF3915997.1"/>
    </source>
</evidence>
<dbReference type="EMBL" id="CAJOBA010022222">
    <property type="protein sequence ID" value="CAF3915997.1"/>
    <property type="molecule type" value="Genomic_DNA"/>
</dbReference>
<dbReference type="SUPFAM" id="SSF51445">
    <property type="entry name" value="(Trans)glycosidases"/>
    <property type="match status" value="1"/>
</dbReference>
<comment type="caution">
    <text evidence="3">The sequence shown here is derived from an EMBL/GenBank/DDBJ whole genome shotgun (WGS) entry which is preliminary data.</text>
</comment>
<dbReference type="AlphaFoldDB" id="A0A8S2LQ44"/>
<reference evidence="3" key="1">
    <citation type="submission" date="2021-02" db="EMBL/GenBank/DDBJ databases">
        <authorList>
            <person name="Nowell W R."/>
        </authorList>
    </citation>
    <scope>NUCLEOTIDE SEQUENCE</scope>
</reference>
<dbReference type="InterPro" id="IPR017853">
    <property type="entry name" value="GH"/>
</dbReference>
<dbReference type="InterPro" id="IPR031330">
    <property type="entry name" value="Gly_Hdrlase_35_cat"/>
</dbReference>
<evidence type="ECO:0000256" key="1">
    <source>
        <dbReference type="ARBA" id="ARBA00009809"/>
    </source>
</evidence>